<evidence type="ECO:0000259" key="2">
    <source>
        <dbReference type="Pfam" id="PF04235"/>
    </source>
</evidence>
<feature type="transmembrane region" description="Helical" evidence="1">
    <location>
        <begin position="160"/>
        <end position="178"/>
    </location>
</feature>
<feature type="transmembrane region" description="Helical" evidence="1">
    <location>
        <begin position="31"/>
        <end position="53"/>
    </location>
</feature>
<dbReference type="PANTHER" id="PTHR30590:SF2">
    <property type="entry name" value="INNER MEMBRANE PROTEIN"/>
    <property type="match status" value="1"/>
</dbReference>
<feature type="transmembrane region" description="Helical" evidence="1">
    <location>
        <begin position="260"/>
        <end position="284"/>
    </location>
</feature>
<keyword evidence="1" id="KW-1133">Transmembrane helix</keyword>
<comment type="caution">
    <text evidence="3">The sequence shown here is derived from an EMBL/GenBank/DDBJ whole genome shotgun (WGS) entry which is preliminary data.</text>
</comment>
<keyword evidence="4" id="KW-1185">Reference proteome</keyword>
<evidence type="ECO:0000256" key="1">
    <source>
        <dbReference type="SAM" id="Phobius"/>
    </source>
</evidence>
<dbReference type="InParanoid" id="A0A4R6QKJ1"/>
<feature type="domain" description="DUF418" evidence="2">
    <location>
        <begin position="264"/>
        <end position="401"/>
    </location>
</feature>
<reference evidence="3 4" key="1">
    <citation type="submission" date="2019-03" db="EMBL/GenBank/DDBJ databases">
        <title>Genomic Encyclopedia of Type Strains, Phase IV (KMG-IV): sequencing the most valuable type-strain genomes for metagenomic binning, comparative biology and taxonomic classification.</title>
        <authorList>
            <person name="Goeker M."/>
        </authorList>
    </citation>
    <scope>NUCLEOTIDE SEQUENCE [LARGE SCALE GENOMIC DNA]</scope>
    <source>
        <strain evidence="3 4">DSM 16998</strain>
    </source>
</reference>
<feature type="transmembrane region" description="Helical" evidence="1">
    <location>
        <begin position="219"/>
        <end position="239"/>
    </location>
</feature>
<sequence length="412" mass="44596">MLSGFDPSASSMTAVSSPPVRLLQLDALRGFALLGILLVNIGAFASAYFGLGVGDPQFAGPLDRAVRWVVALLFETKFYLLFSFLFGYSFTLQMDSAERAGQAFVPRMQRRLLGLLLLGLAHAVLLYLGDILSTYALLGLVLLALRGCADEQLLRWARRLIGLTALAWALLGLLLLMTSSGGFAPELQAQALAAQQAYVMSPASVVAQHLRELPSTLGVVWLVQAPCALAMFLLGRLAGGRRWFEGEGWREGLRQWAPRGRPALGLALGLLGSVCYASVAAMALGDGWTLLALALDLLTAPFLTLSYVMGLMALFQRPAGVRWLAWLAPAGRMALSNYLLQSLVCALIFTAYGLGLMGQVAPLGGVLIALVLFAAQLWLSRRWLERFAYGPVEWLLRALTLASWPRMRKQAG</sequence>
<name>A0A4R6QKJ1_9BURK</name>
<protein>
    <recommendedName>
        <fullName evidence="2">DUF418 domain-containing protein</fullName>
    </recommendedName>
</protein>
<keyword evidence="1" id="KW-0472">Membrane</keyword>
<gene>
    <name evidence="3" type="ORF">DES47_104175</name>
</gene>
<dbReference type="PANTHER" id="PTHR30590">
    <property type="entry name" value="INNER MEMBRANE PROTEIN"/>
    <property type="match status" value="1"/>
</dbReference>
<dbReference type="Proteomes" id="UP000295361">
    <property type="component" value="Unassembled WGS sequence"/>
</dbReference>
<dbReference type="FunCoup" id="A0A4R6QKJ1">
    <property type="interactions" value="30"/>
</dbReference>
<dbReference type="EMBL" id="SNXS01000004">
    <property type="protein sequence ID" value="TDP63893.1"/>
    <property type="molecule type" value="Genomic_DNA"/>
</dbReference>
<dbReference type="InterPro" id="IPR052529">
    <property type="entry name" value="Bact_Transport_Assoc"/>
</dbReference>
<feature type="transmembrane region" description="Helical" evidence="1">
    <location>
        <begin position="135"/>
        <end position="153"/>
    </location>
</feature>
<organism evidence="3 4">
    <name type="scientific">Roseateles toxinivorans</name>
    <dbReference type="NCBI Taxonomy" id="270368"/>
    <lineage>
        <taxon>Bacteria</taxon>
        <taxon>Pseudomonadati</taxon>
        <taxon>Pseudomonadota</taxon>
        <taxon>Betaproteobacteria</taxon>
        <taxon>Burkholderiales</taxon>
        <taxon>Sphaerotilaceae</taxon>
        <taxon>Roseateles</taxon>
    </lineage>
</organism>
<evidence type="ECO:0000313" key="3">
    <source>
        <dbReference type="EMBL" id="TDP63893.1"/>
    </source>
</evidence>
<dbReference type="InterPro" id="IPR007349">
    <property type="entry name" value="DUF418"/>
</dbReference>
<feature type="transmembrane region" description="Helical" evidence="1">
    <location>
        <begin position="65"/>
        <end position="91"/>
    </location>
</feature>
<accession>A0A4R6QKJ1</accession>
<feature type="transmembrane region" description="Helical" evidence="1">
    <location>
        <begin position="360"/>
        <end position="379"/>
    </location>
</feature>
<feature type="transmembrane region" description="Helical" evidence="1">
    <location>
        <begin position="335"/>
        <end position="354"/>
    </location>
</feature>
<dbReference type="Pfam" id="PF04235">
    <property type="entry name" value="DUF418"/>
    <property type="match status" value="1"/>
</dbReference>
<keyword evidence="1" id="KW-0812">Transmembrane</keyword>
<evidence type="ECO:0000313" key="4">
    <source>
        <dbReference type="Proteomes" id="UP000295361"/>
    </source>
</evidence>
<feature type="transmembrane region" description="Helical" evidence="1">
    <location>
        <begin position="290"/>
        <end position="315"/>
    </location>
</feature>
<dbReference type="AlphaFoldDB" id="A0A4R6QKJ1"/>
<feature type="transmembrane region" description="Helical" evidence="1">
    <location>
        <begin position="112"/>
        <end position="129"/>
    </location>
</feature>
<proteinExistence type="predicted"/>